<dbReference type="Proteomes" id="UP000233551">
    <property type="component" value="Unassembled WGS sequence"/>
</dbReference>
<evidence type="ECO:0000313" key="2">
    <source>
        <dbReference type="EMBL" id="PKI70270.1"/>
    </source>
</evidence>
<comment type="caution">
    <text evidence="2">The sequence shown here is derived from an EMBL/GenBank/DDBJ whole genome shotgun (WGS) entry which is preliminary data.</text>
</comment>
<evidence type="ECO:0000256" key="1">
    <source>
        <dbReference type="SAM" id="MobiDB-lite"/>
    </source>
</evidence>
<organism evidence="2 3">
    <name type="scientific">Punica granatum</name>
    <name type="common">Pomegranate</name>
    <dbReference type="NCBI Taxonomy" id="22663"/>
    <lineage>
        <taxon>Eukaryota</taxon>
        <taxon>Viridiplantae</taxon>
        <taxon>Streptophyta</taxon>
        <taxon>Embryophyta</taxon>
        <taxon>Tracheophyta</taxon>
        <taxon>Spermatophyta</taxon>
        <taxon>Magnoliopsida</taxon>
        <taxon>eudicotyledons</taxon>
        <taxon>Gunneridae</taxon>
        <taxon>Pentapetalae</taxon>
        <taxon>rosids</taxon>
        <taxon>malvids</taxon>
        <taxon>Myrtales</taxon>
        <taxon>Lythraceae</taxon>
        <taxon>Punica</taxon>
    </lineage>
</organism>
<feature type="region of interest" description="Disordered" evidence="1">
    <location>
        <begin position="1"/>
        <end position="35"/>
    </location>
</feature>
<sequence>MSTTGSNAPNPSTTGSNAPHTPSARNPSEESGLASTYCLARSSVFTEGDSNQVGKSWSDMSRELDRPYGYHGSQTTLLLFVSSVGPDPRLSKPALP</sequence>
<feature type="compositionally biased region" description="Polar residues" evidence="1">
    <location>
        <begin position="1"/>
        <end position="26"/>
    </location>
</feature>
<accession>A0A2I0KPK4</accession>
<name>A0A2I0KPK4_PUNGR</name>
<proteinExistence type="predicted"/>
<protein>
    <submittedName>
        <fullName evidence="2">Uncharacterized protein</fullName>
    </submittedName>
</protein>
<gene>
    <name evidence="2" type="ORF">CRG98_009347</name>
</gene>
<evidence type="ECO:0000313" key="3">
    <source>
        <dbReference type="Proteomes" id="UP000233551"/>
    </source>
</evidence>
<dbReference type="AlphaFoldDB" id="A0A2I0KPK4"/>
<dbReference type="EMBL" id="PGOL01000465">
    <property type="protein sequence ID" value="PKI70270.1"/>
    <property type="molecule type" value="Genomic_DNA"/>
</dbReference>
<keyword evidence="3" id="KW-1185">Reference proteome</keyword>
<reference evidence="2 3" key="1">
    <citation type="submission" date="2017-11" db="EMBL/GenBank/DDBJ databases">
        <title>De-novo sequencing of pomegranate (Punica granatum L.) genome.</title>
        <authorList>
            <person name="Akparov Z."/>
            <person name="Amiraslanov A."/>
            <person name="Hajiyeva S."/>
            <person name="Abbasov M."/>
            <person name="Kaur K."/>
            <person name="Hamwieh A."/>
            <person name="Solovyev V."/>
            <person name="Salamov A."/>
            <person name="Braich B."/>
            <person name="Kosarev P."/>
            <person name="Mahmoud A."/>
            <person name="Hajiyev E."/>
            <person name="Babayeva S."/>
            <person name="Izzatullayeva V."/>
            <person name="Mammadov A."/>
            <person name="Mammadov A."/>
            <person name="Sharifova S."/>
            <person name="Ojaghi J."/>
            <person name="Eynullazada K."/>
            <person name="Bayramov B."/>
            <person name="Abdulazimova A."/>
            <person name="Shahmuradov I."/>
        </authorList>
    </citation>
    <scope>NUCLEOTIDE SEQUENCE [LARGE SCALE GENOMIC DNA]</scope>
    <source>
        <strain evidence="3">cv. AG2017</strain>
        <tissue evidence="2">Leaf</tissue>
    </source>
</reference>